<reference evidence="2" key="2">
    <citation type="journal article" date="2015" name="Data Brief">
        <title>Shoot transcriptome of the giant reed, Arundo donax.</title>
        <authorList>
            <person name="Barrero R.A."/>
            <person name="Guerrero F.D."/>
            <person name="Moolhuijzen P."/>
            <person name="Goolsby J.A."/>
            <person name="Tidwell J."/>
            <person name="Bellgard S.E."/>
            <person name="Bellgard M.I."/>
        </authorList>
    </citation>
    <scope>NUCLEOTIDE SEQUENCE</scope>
    <source>
        <tissue evidence="2">Shoot tissue taken approximately 20 cm above the soil surface</tissue>
    </source>
</reference>
<feature type="compositionally biased region" description="Polar residues" evidence="1">
    <location>
        <begin position="176"/>
        <end position="197"/>
    </location>
</feature>
<accession>A0A0A9DTL0</accession>
<feature type="compositionally biased region" description="Polar residues" evidence="1">
    <location>
        <begin position="50"/>
        <end position="81"/>
    </location>
</feature>
<sequence>MSSRVRGSFSDLRQPVLAAETPSAPTTDPAAVSSSSPAVLRPSPALVRPSMSSSENTSGRTPFGDITNTSSTGVVKNNTNVDLDKTDGHTHLEDAKERKRQRDREHYALKRDEILKKKREACQRKKTKTEITDTSKEMPGVSAIDNDENMSPDESTSWLHVNEAYQGYHNSTSSLIQQASVTNNTNPDQLPSTSSVQCGPESIINHNTAPSSPITGVS</sequence>
<protein>
    <submittedName>
        <fullName evidence="2">Uncharacterized protein</fullName>
    </submittedName>
</protein>
<evidence type="ECO:0000256" key="1">
    <source>
        <dbReference type="SAM" id="MobiDB-lite"/>
    </source>
</evidence>
<name>A0A0A9DTL0_ARUDO</name>
<feature type="region of interest" description="Disordered" evidence="1">
    <location>
        <begin position="1"/>
        <end position="108"/>
    </location>
</feature>
<feature type="compositionally biased region" description="Basic and acidic residues" evidence="1">
    <location>
        <begin position="82"/>
        <end position="108"/>
    </location>
</feature>
<organism evidence="2">
    <name type="scientific">Arundo donax</name>
    <name type="common">Giant reed</name>
    <name type="synonym">Donax arundinaceus</name>
    <dbReference type="NCBI Taxonomy" id="35708"/>
    <lineage>
        <taxon>Eukaryota</taxon>
        <taxon>Viridiplantae</taxon>
        <taxon>Streptophyta</taxon>
        <taxon>Embryophyta</taxon>
        <taxon>Tracheophyta</taxon>
        <taxon>Spermatophyta</taxon>
        <taxon>Magnoliopsida</taxon>
        <taxon>Liliopsida</taxon>
        <taxon>Poales</taxon>
        <taxon>Poaceae</taxon>
        <taxon>PACMAD clade</taxon>
        <taxon>Arundinoideae</taxon>
        <taxon>Arundineae</taxon>
        <taxon>Arundo</taxon>
    </lineage>
</organism>
<dbReference type="AlphaFoldDB" id="A0A0A9DTL0"/>
<feature type="region of interest" description="Disordered" evidence="1">
    <location>
        <begin position="120"/>
        <end position="157"/>
    </location>
</feature>
<feature type="region of interest" description="Disordered" evidence="1">
    <location>
        <begin position="176"/>
        <end position="218"/>
    </location>
</feature>
<feature type="compositionally biased region" description="Polar residues" evidence="1">
    <location>
        <begin position="204"/>
        <end position="218"/>
    </location>
</feature>
<dbReference type="EMBL" id="GBRH01208885">
    <property type="protein sequence ID" value="JAD89010.1"/>
    <property type="molecule type" value="Transcribed_RNA"/>
</dbReference>
<feature type="compositionally biased region" description="Basic and acidic residues" evidence="1">
    <location>
        <begin position="120"/>
        <end position="136"/>
    </location>
</feature>
<evidence type="ECO:0000313" key="2">
    <source>
        <dbReference type="EMBL" id="JAD89010.1"/>
    </source>
</evidence>
<reference evidence="2" key="1">
    <citation type="submission" date="2014-09" db="EMBL/GenBank/DDBJ databases">
        <authorList>
            <person name="Magalhaes I.L.F."/>
            <person name="Oliveira U."/>
            <person name="Santos F.R."/>
            <person name="Vidigal T.H.D.A."/>
            <person name="Brescovit A.D."/>
            <person name="Santos A.J."/>
        </authorList>
    </citation>
    <scope>NUCLEOTIDE SEQUENCE</scope>
    <source>
        <tissue evidence="2">Shoot tissue taken approximately 20 cm above the soil surface</tissue>
    </source>
</reference>
<feature type="compositionally biased region" description="Low complexity" evidence="1">
    <location>
        <begin position="18"/>
        <end position="45"/>
    </location>
</feature>
<proteinExistence type="predicted"/>